<dbReference type="GO" id="GO:0005886">
    <property type="term" value="C:plasma membrane"/>
    <property type="evidence" value="ECO:0007669"/>
    <property type="project" value="UniProtKB-SubCell"/>
</dbReference>
<dbReference type="InterPro" id="IPR001279">
    <property type="entry name" value="Metallo-B-lactamas"/>
</dbReference>
<dbReference type="NCBIfam" id="TIGR00360">
    <property type="entry name" value="ComEC_N-term"/>
    <property type="match status" value="1"/>
</dbReference>
<dbReference type="OrthoDB" id="9761531at2"/>
<name>A0A2V3WDN4_9BACI</name>
<evidence type="ECO:0000256" key="4">
    <source>
        <dbReference type="ARBA" id="ARBA00022989"/>
    </source>
</evidence>
<evidence type="ECO:0000313" key="9">
    <source>
        <dbReference type="Proteomes" id="UP000247922"/>
    </source>
</evidence>
<dbReference type="CDD" id="cd07731">
    <property type="entry name" value="ComA-like_MBL-fold"/>
    <property type="match status" value="1"/>
</dbReference>
<dbReference type="InterPro" id="IPR025405">
    <property type="entry name" value="DUF4131"/>
</dbReference>
<dbReference type="Pfam" id="PF00753">
    <property type="entry name" value="Lactamase_B"/>
    <property type="match status" value="1"/>
</dbReference>
<dbReference type="InterPro" id="IPR052159">
    <property type="entry name" value="Competence_DNA_uptake"/>
</dbReference>
<dbReference type="Proteomes" id="UP000247922">
    <property type="component" value="Unassembled WGS sequence"/>
</dbReference>
<evidence type="ECO:0000259" key="7">
    <source>
        <dbReference type="SMART" id="SM00849"/>
    </source>
</evidence>
<dbReference type="SUPFAM" id="SSF56281">
    <property type="entry name" value="Metallo-hydrolase/oxidoreductase"/>
    <property type="match status" value="1"/>
</dbReference>
<dbReference type="AlphaFoldDB" id="A0A2V3WDN4"/>
<dbReference type="PANTHER" id="PTHR30619:SF7">
    <property type="entry name" value="BETA-LACTAMASE DOMAIN PROTEIN"/>
    <property type="match status" value="1"/>
</dbReference>
<dbReference type="InterPro" id="IPR004477">
    <property type="entry name" value="ComEC_N"/>
</dbReference>
<feature type="transmembrane region" description="Helical" evidence="6">
    <location>
        <begin position="255"/>
        <end position="278"/>
    </location>
</feature>
<feature type="domain" description="Metallo-beta-lactamase" evidence="7">
    <location>
        <begin position="503"/>
        <end position="700"/>
    </location>
</feature>
<evidence type="ECO:0000256" key="2">
    <source>
        <dbReference type="ARBA" id="ARBA00022475"/>
    </source>
</evidence>
<keyword evidence="3 6" id="KW-0812">Transmembrane</keyword>
<sequence>MKHKSHVFVGLICGLYVFHLYNMGKPFLVVSLLFLALLYYDRRLFLKEALIGALLLLIVLIRFDALNQTEERVQMVVNQPFTVEIVEVLHHRHDYQQVVAKRSGTNEKVMISYFDTITTPLYPGLLYTVVGEVEAIEKATNPGQFDYHDYLKTKQIRTLIQAERFAYDRAQFYHVPFKWRAQLMERMSERLSDTANKWVQALVLGEKSDLKEEAQALFSRWHISHLLAISGFHLSLIIIGLSFLLSRLLGITKETISIVLVVTFIVFPFIAGGSPSIVRASLVGGLSALALIIKTRFDAIDVLSLVFIFLVVIQPSWLQQLGFQFSFLVTFAILLSRPILIRLQDNYKQVLFIGLLAFLMTLPLQIFHFYLINPLSLLLNPLVSVFFSLLFLPVIFITFVVAHVFPIGLYLLDPLIIVLDAVLMKGISVVDQNLYYPLVLGEIPMYIILLLGLVTFFLMVEIERWRSRKIGWWLVLLITVLVIVKIRPYLNPFGQVTMLDFTQANVLVIERPYREGVILYDVGGTMLNDYQTPSDELYQTRLKPFLINRGITEIDAVILSHGHHDHIGSLAFLSQDFKIDQLITSNHFDATLLNGINIPHIQVDQGKRFEIRGQIFEVLSSTSDSADENNQSLVLKTTIGPKDWLLTGDITEKIELEMIVRHPELDIDILMVPHHGSRTSSSLQFLRQITPSVAFISVGKDNRFNHPHPKVVERFLHEGIDLYRTDHNGAVTYRYHIKEPEGSIEVFSSK</sequence>
<dbReference type="RefSeq" id="WP_110250910.1">
    <property type="nucleotide sequence ID" value="NZ_QJJR01000004.1"/>
</dbReference>
<feature type="transmembrane region" description="Helical" evidence="6">
    <location>
        <begin position="434"/>
        <end position="458"/>
    </location>
</feature>
<dbReference type="Pfam" id="PF13567">
    <property type="entry name" value="DUF4131"/>
    <property type="match status" value="1"/>
</dbReference>
<organism evidence="8 9">
    <name type="scientific">Streptohalobacillus salinus</name>
    <dbReference type="NCBI Taxonomy" id="621096"/>
    <lineage>
        <taxon>Bacteria</taxon>
        <taxon>Bacillati</taxon>
        <taxon>Bacillota</taxon>
        <taxon>Bacilli</taxon>
        <taxon>Bacillales</taxon>
        <taxon>Bacillaceae</taxon>
        <taxon>Streptohalobacillus</taxon>
    </lineage>
</organism>
<dbReference type="EMBL" id="QJJR01000004">
    <property type="protein sequence ID" value="PXW91606.1"/>
    <property type="molecule type" value="Genomic_DNA"/>
</dbReference>
<feature type="transmembrane region" description="Helical" evidence="6">
    <location>
        <begin position="378"/>
        <end position="402"/>
    </location>
</feature>
<dbReference type="InterPro" id="IPR036866">
    <property type="entry name" value="RibonucZ/Hydroxyglut_hydro"/>
</dbReference>
<gene>
    <name evidence="8" type="ORF">DES38_10432</name>
</gene>
<feature type="transmembrane region" description="Helical" evidence="6">
    <location>
        <begin position="44"/>
        <end position="63"/>
    </location>
</feature>
<dbReference type="Pfam" id="PF03772">
    <property type="entry name" value="Competence"/>
    <property type="match status" value="1"/>
</dbReference>
<keyword evidence="2" id="KW-1003">Cell membrane</keyword>
<comment type="caution">
    <text evidence="8">The sequence shown here is derived from an EMBL/GenBank/DDBJ whole genome shotgun (WGS) entry which is preliminary data.</text>
</comment>
<keyword evidence="9" id="KW-1185">Reference proteome</keyword>
<evidence type="ECO:0000256" key="3">
    <source>
        <dbReference type="ARBA" id="ARBA00022692"/>
    </source>
</evidence>
<dbReference type="NCBIfam" id="TIGR00361">
    <property type="entry name" value="ComEC_Rec2"/>
    <property type="match status" value="1"/>
</dbReference>
<keyword evidence="4 6" id="KW-1133">Transmembrane helix</keyword>
<evidence type="ECO:0000256" key="5">
    <source>
        <dbReference type="ARBA" id="ARBA00023136"/>
    </source>
</evidence>
<keyword evidence="5 6" id="KW-0472">Membrane</keyword>
<reference evidence="8 9" key="1">
    <citation type="submission" date="2018-05" db="EMBL/GenBank/DDBJ databases">
        <title>Genomic Encyclopedia of Type Strains, Phase IV (KMG-IV): sequencing the most valuable type-strain genomes for metagenomic binning, comparative biology and taxonomic classification.</title>
        <authorList>
            <person name="Goeker M."/>
        </authorList>
    </citation>
    <scope>NUCLEOTIDE SEQUENCE [LARGE SCALE GENOMIC DNA]</scope>
    <source>
        <strain evidence="8 9">DSM 22440</strain>
    </source>
</reference>
<evidence type="ECO:0000256" key="1">
    <source>
        <dbReference type="ARBA" id="ARBA00004651"/>
    </source>
</evidence>
<feature type="transmembrane region" description="Helical" evidence="6">
    <location>
        <begin position="470"/>
        <end position="490"/>
    </location>
</feature>
<feature type="transmembrane region" description="Helical" evidence="6">
    <location>
        <begin position="7"/>
        <end position="24"/>
    </location>
</feature>
<feature type="transmembrane region" description="Helical" evidence="6">
    <location>
        <begin position="226"/>
        <end position="249"/>
    </location>
</feature>
<dbReference type="Gene3D" id="3.60.15.10">
    <property type="entry name" value="Ribonuclease Z/Hydroxyacylglutathione hydrolase-like"/>
    <property type="match status" value="1"/>
</dbReference>
<feature type="transmembrane region" description="Helical" evidence="6">
    <location>
        <begin position="409"/>
        <end position="428"/>
    </location>
</feature>
<feature type="transmembrane region" description="Helical" evidence="6">
    <location>
        <begin position="350"/>
        <end position="372"/>
    </location>
</feature>
<dbReference type="InterPro" id="IPR035681">
    <property type="entry name" value="ComA-like_MBL"/>
</dbReference>
<proteinExistence type="predicted"/>
<comment type="subcellular location">
    <subcellularLocation>
        <location evidence="1">Cell membrane</location>
        <topology evidence="1">Multi-pass membrane protein</topology>
    </subcellularLocation>
</comment>
<protein>
    <submittedName>
        <fullName evidence="8">Competence protein ComEC</fullName>
    </submittedName>
</protein>
<feature type="transmembrane region" description="Helical" evidence="6">
    <location>
        <begin position="323"/>
        <end position="343"/>
    </location>
</feature>
<dbReference type="InterPro" id="IPR004797">
    <property type="entry name" value="Competence_ComEC/Rec2"/>
</dbReference>
<evidence type="ECO:0000313" key="8">
    <source>
        <dbReference type="EMBL" id="PXW91606.1"/>
    </source>
</evidence>
<dbReference type="PANTHER" id="PTHR30619">
    <property type="entry name" value="DNA INTERNALIZATION/COMPETENCE PROTEIN COMEC/REC2"/>
    <property type="match status" value="1"/>
</dbReference>
<evidence type="ECO:0000256" key="6">
    <source>
        <dbReference type="SAM" id="Phobius"/>
    </source>
</evidence>
<accession>A0A2V3WDN4</accession>
<dbReference type="GO" id="GO:0030420">
    <property type="term" value="P:establishment of competence for transformation"/>
    <property type="evidence" value="ECO:0007669"/>
    <property type="project" value="InterPro"/>
</dbReference>
<feature type="transmembrane region" description="Helical" evidence="6">
    <location>
        <begin position="299"/>
        <end position="317"/>
    </location>
</feature>
<dbReference type="SMART" id="SM00849">
    <property type="entry name" value="Lactamase_B"/>
    <property type="match status" value="1"/>
</dbReference>